<dbReference type="PANTHER" id="PTHR30619:SF7">
    <property type="entry name" value="BETA-LACTAMASE DOMAIN PROTEIN"/>
    <property type="match status" value="1"/>
</dbReference>
<name>A0ABY9JV51_9BACI</name>
<evidence type="ECO:0000259" key="1">
    <source>
        <dbReference type="Pfam" id="PF00753"/>
    </source>
</evidence>
<feature type="domain" description="Metallo-beta-lactamase" evidence="1">
    <location>
        <begin position="145"/>
        <end position="342"/>
    </location>
</feature>
<dbReference type="InterPro" id="IPR001279">
    <property type="entry name" value="Metallo-B-lactamas"/>
</dbReference>
<dbReference type="EMBL" id="CP129013">
    <property type="protein sequence ID" value="WLR41525.1"/>
    <property type="molecule type" value="Genomic_DNA"/>
</dbReference>
<organism evidence="2 3">
    <name type="scientific">Bacillus carboniphilus</name>
    <dbReference type="NCBI Taxonomy" id="86663"/>
    <lineage>
        <taxon>Bacteria</taxon>
        <taxon>Bacillati</taxon>
        <taxon>Bacillota</taxon>
        <taxon>Bacilli</taxon>
        <taxon>Bacillales</taxon>
        <taxon>Bacillaceae</taxon>
        <taxon>Bacillus</taxon>
    </lineage>
</organism>
<dbReference type="Pfam" id="PF04122">
    <property type="entry name" value="CW_binding_2"/>
    <property type="match status" value="1"/>
</dbReference>
<dbReference type="RefSeq" id="WP_306019586.1">
    <property type="nucleotide sequence ID" value="NZ_CP129013.1"/>
</dbReference>
<evidence type="ECO:0000313" key="3">
    <source>
        <dbReference type="Proteomes" id="UP001197974"/>
    </source>
</evidence>
<dbReference type="CDD" id="cd07731">
    <property type="entry name" value="ComA-like_MBL-fold"/>
    <property type="match status" value="1"/>
</dbReference>
<dbReference type="Proteomes" id="UP001197974">
    <property type="component" value="Chromosome"/>
</dbReference>
<dbReference type="Pfam" id="PF00753">
    <property type="entry name" value="Lactamase_B"/>
    <property type="match status" value="1"/>
</dbReference>
<dbReference type="InterPro" id="IPR036866">
    <property type="entry name" value="RibonucZ/Hydroxyglut_hydro"/>
</dbReference>
<dbReference type="SUPFAM" id="SSF56281">
    <property type="entry name" value="Metallo-hydrolase/oxidoreductase"/>
    <property type="match status" value="1"/>
</dbReference>
<protein>
    <submittedName>
        <fullName evidence="2">Cell wall-binding repeat-containing protein</fullName>
    </submittedName>
</protein>
<proteinExistence type="predicted"/>
<gene>
    <name evidence="2" type="ORF">LC087_11555</name>
</gene>
<keyword evidence="3" id="KW-1185">Reference proteome</keyword>
<accession>A0ABY9JV51</accession>
<evidence type="ECO:0000313" key="2">
    <source>
        <dbReference type="EMBL" id="WLR41525.1"/>
    </source>
</evidence>
<dbReference type="PANTHER" id="PTHR30619">
    <property type="entry name" value="DNA INTERNALIZATION/COMPETENCE PROTEIN COMEC/REC2"/>
    <property type="match status" value="1"/>
</dbReference>
<dbReference type="InterPro" id="IPR052159">
    <property type="entry name" value="Competence_DNA_uptake"/>
</dbReference>
<reference evidence="2 3" key="1">
    <citation type="submission" date="2023-06" db="EMBL/GenBank/DDBJ databases">
        <title>Five Gram-positive bacteria isolated from mangrove sediments in Shenzhen, Guangdong, China.</title>
        <authorList>
            <person name="Yu S."/>
            <person name="Zheng W."/>
            <person name="Huang Y."/>
        </authorList>
    </citation>
    <scope>NUCLEOTIDE SEQUENCE [LARGE SCALE GENOMIC DNA]</scope>
    <source>
        <strain evidence="2 3">SaN35-3</strain>
    </source>
</reference>
<dbReference type="InterPro" id="IPR035681">
    <property type="entry name" value="ComA-like_MBL"/>
</dbReference>
<sequence length="389" mass="42716">MPDNIKKVYIYGGTAVISEKLERELTNKGIKVVERFAGENRYETGLLATSLTKTDRVILARGTSTNPKSPEFPDAVAASGLALKKNANIVLTDPNKPNALVKDFVQKQKKHFVLGGPVAISNSVIKSYGLTNEKDVDTTEAHFIDVEQGNSTLFLLPNGKNVLIDGGLKSEGDKVVSYLNDLGIDKIDLMIATQLDEEHLGGLLTVLDEISVKRFMNYSGTYNGYDSELIDELRRLDDDLYYEIAKEGNSITIDSSVDIQILNTRDSDSSNMDDSSTVLNVTYGETDFLLMSDATKKVEDKMIEKYDIDAEILQVGQHGANTATSSAFLNEVKPELSIISYGENSNGLPSNDVIKRLEKVNSQIKSTKNHGDIKIVTDGVNYTVKTSKN</sequence>
<dbReference type="Gene3D" id="3.60.15.10">
    <property type="entry name" value="Ribonuclease Z/Hydroxyacylglutathione hydrolase-like"/>
    <property type="match status" value="1"/>
</dbReference>
<dbReference type="InterPro" id="IPR007253">
    <property type="entry name" value="Cell_wall-bd_2"/>
</dbReference>